<gene>
    <name evidence="2" type="ORF">SARC_11738</name>
</gene>
<evidence type="ECO:0000259" key="1">
    <source>
        <dbReference type="PROSITE" id="PS50010"/>
    </source>
</evidence>
<dbReference type="GO" id="GO:0005085">
    <property type="term" value="F:guanyl-nucleotide exchange factor activity"/>
    <property type="evidence" value="ECO:0007669"/>
    <property type="project" value="InterPro"/>
</dbReference>
<name>A0A0L0FG38_9EUKA</name>
<accession>A0A0L0FG38</accession>
<dbReference type="Proteomes" id="UP000054560">
    <property type="component" value="Unassembled WGS sequence"/>
</dbReference>
<keyword evidence="3" id="KW-1185">Reference proteome</keyword>
<feature type="domain" description="DH" evidence="1">
    <location>
        <begin position="1"/>
        <end position="57"/>
    </location>
</feature>
<dbReference type="InterPro" id="IPR053086">
    <property type="entry name" value="RhoGEF_domain"/>
</dbReference>
<evidence type="ECO:0000313" key="3">
    <source>
        <dbReference type="Proteomes" id="UP000054560"/>
    </source>
</evidence>
<proteinExistence type="predicted"/>
<evidence type="ECO:0000313" key="2">
    <source>
        <dbReference type="EMBL" id="KNC75742.1"/>
    </source>
</evidence>
<dbReference type="RefSeq" id="XP_014149644.1">
    <property type="nucleotide sequence ID" value="XM_014294169.1"/>
</dbReference>
<protein>
    <recommendedName>
        <fullName evidence="1">DH domain-containing protein</fullName>
    </recommendedName>
</protein>
<dbReference type="GeneID" id="25912242"/>
<dbReference type="PANTHER" id="PTHR45834:SF3">
    <property type="entry name" value="RHO GUANINE NUCLEOTIDE EXCHANGE FACTOR 3, ISOFORM L"/>
    <property type="match status" value="1"/>
</dbReference>
<dbReference type="PANTHER" id="PTHR45834">
    <property type="entry name" value="RHO GUANINE NUCLEOTIDE EXCHANGE FACTOR 9-RELATED"/>
    <property type="match status" value="1"/>
</dbReference>
<dbReference type="Pfam" id="PF00621">
    <property type="entry name" value="RhoGEF"/>
    <property type="match status" value="1"/>
</dbReference>
<dbReference type="EMBL" id="KQ243446">
    <property type="protein sequence ID" value="KNC75742.1"/>
    <property type="molecule type" value="Genomic_DNA"/>
</dbReference>
<dbReference type="InterPro" id="IPR035899">
    <property type="entry name" value="DBL_dom_sf"/>
</dbReference>
<dbReference type="InterPro" id="IPR001331">
    <property type="entry name" value="GDS_CDC24_CS"/>
</dbReference>
<organism evidence="2 3">
    <name type="scientific">Sphaeroforma arctica JP610</name>
    <dbReference type="NCBI Taxonomy" id="667725"/>
    <lineage>
        <taxon>Eukaryota</taxon>
        <taxon>Ichthyosporea</taxon>
        <taxon>Ichthyophonida</taxon>
        <taxon>Sphaeroforma</taxon>
    </lineage>
</organism>
<dbReference type="Gene3D" id="1.20.900.10">
    <property type="entry name" value="Dbl homology (DH) domain"/>
    <property type="match status" value="1"/>
</dbReference>
<dbReference type="GO" id="GO:0005829">
    <property type="term" value="C:cytosol"/>
    <property type="evidence" value="ECO:0007669"/>
    <property type="project" value="TreeGrafter"/>
</dbReference>
<dbReference type="OrthoDB" id="2154655at2759"/>
<dbReference type="STRING" id="667725.A0A0L0FG38"/>
<dbReference type="SUPFAM" id="SSF48065">
    <property type="entry name" value="DBL homology domain (DH-domain)"/>
    <property type="match status" value="1"/>
</dbReference>
<dbReference type="InterPro" id="IPR000219">
    <property type="entry name" value="DH_dom"/>
</dbReference>
<sequence>SYGLNLSPQSTALESYLIKPVQRVLKYPLLMRELHGFTAQTSPDYQSVESALHSIKQRSYYRQSCWQYVSIQVII</sequence>
<dbReference type="GO" id="GO:0035556">
    <property type="term" value="P:intracellular signal transduction"/>
    <property type="evidence" value="ECO:0007669"/>
    <property type="project" value="InterPro"/>
</dbReference>
<dbReference type="PROSITE" id="PS50010">
    <property type="entry name" value="DH_2"/>
    <property type="match status" value="1"/>
</dbReference>
<dbReference type="AlphaFoldDB" id="A0A0L0FG38"/>
<reference evidence="2 3" key="1">
    <citation type="submission" date="2011-02" db="EMBL/GenBank/DDBJ databases">
        <title>The Genome Sequence of Sphaeroforma arctica JP610.</title>
        <authorList>
            <consortium name="The Broad Institute Genome Sequencing Platform"/>
            <person name="Russ C."/>
            <person name="Cuomo C."/>
            <person name="Young S.K."/>
            <person name="Zeng Q."/>
            <person name="Gargeya S."/>
            <person name="Alvarado L."/>
            <person name="Berlin A."/>
            <person name="Chapman S.B."/>
            <person name="Chen Z."/>
            <person name="Freedman E."/>
            <person name="Gellesch M."/>
            <person name="Goldberg J."/>
            <person name="Griggs A."/>
            <person name="Gujja S."/>
            <person name="Heilman E."/>
            <person name="Heiman D."/>
            <person name="Howarth C."/>
            <person name="Mehta T."/>
            <person name="Neiman D."/>
            <person name="Pearson M."/>
            <person name="Roberts A."/>
            <person name="Saif S."/>
            <person name="Shea T."/>
            <person name="Shenoy N."/>
            <person name="Sisk P."/>
            <person name="Stolte C."/>
            <person name="Sykes S."/>
            <person name="White J."/>
            <person name="Yandava C."/>
            <person name="Burger G."/>
            <person name="Gray M.W."/>
            <person name="Holland P.W.H."/>
            <person name="King N."/>
            <person name="Lang F.B.F."/>
            <person name="Roger A.J."/>
            <person name="Ruiz-Trillo I."/>
            <person name="Haas B."/>
            <person name="Nusbaum C."/>
            <person name="Birren B."/>
        </authorList>
    </citation>
    <scope>NUCLEOTIDE SEQUENCE [LARGE SCALE GENOMIC DNA]</scope>
    <source>
        <strain evidence="2 3">JP610</strain>
    </source>
</reference>
<dbReference type="PROSITE" id="PS00741">
    <property type="entry name" value="DH_1"/>
    <property type="match status" value="1"/>
</dbReference>
<feature type="non-terminal residue" evidence="2">
    <location>
        <position position="1"/>
    </location>
</feature>